<feature type="compositionally biased region" description="Basic and acidic residues" evidence="3">
    <location>
        <begin position="503"/>
        <end position="512"/>
    </location>
</feature>
<evidence type="ECO:0000256" key="3">
    <source>
        <dbReference type="SAM" id="MobiDB-lite"/>
    </source>
</evidence>
<evidence type="ECO:0000256" key="1">
    <source>
        <dbReference type="ARBA" id="ARBA00023054"/>
    </source>
</evidence>
<proteinExistence type="predicted"/>
<dbReference type="PANTHER" id="PTHR21694">
    <property type="entry name" value="COILED-COIL DOMAIN-CONTAINING PROTEIN 63"/>
    <property type="match status" value="1"/>
</dbReference>
<gene>
    <name evidence="5" type="ORF">CCUR1050_LOCUS31628</name>
</gene>
<dbReference type="PANTHER" id="PTHR21694:SF18">
    <property type="entry name" value="COILED-COIL DOMAIN-CONTAINING PROTEIN 63"/>
    <property type="match status" value="1"/>
</dbReference>
<evidence type="ECO:0000313" key="5">
    <source>
        <dbReference type="EMBL" id="CAD8660144.1"/>
    </source>
</evidence>
<feature type="region of interest" description="Disordered" evidence="3">
    <location>
        <begin position="468"/>
        <end position="542"/>
    </location>
</feature>
<keyword evidence="1 2" id="KW-0175">Coiled coil</keyword>
<evidence type="ECO:0000259" key="4">
    <source>
        <dbReference type="Pfam" id="PF21773"/>
    </source>
</evidence>
<sequence>MAEAVDREAELASLHRSYRMMETDRQKYTEESQNIIKRQRQAIEKIKKENERLKEQLAAESQSISQPLEGETLAYITKSQAEVEYFQHKIDLEKRRLEELEKQSKLLFVKGLEMQQSRGGVNAVKESDRAVQKQIRILENRLDKALVKFNEALAFNKQLREEIDNLRRERVVFDQINAKLAFELHEKKKEMAQIIEISNIAYEARDQAQNEMALLKAHADKEQAQFEQEWRELGRVLEQDRKLREKMVGQERGRTTSDEDSALRKSSNKGTWNVAKDKAAQKASLDRVQSFEEAFLQIKGATGIDNIDELVQTFIDAEDQNFSLFNYVNELNNEVEKLEEQIADIKAEIEKYKGQGGQNDRQRKKLLKDLEDRLASTEARAEQYEAKALKAAKTVSQLEQGIQSIFTKIGCDKSAISDMLGTTGVTESNMMQYLGIIEQRTNELLQLYHSSQSKDKTGDISEHISVIGQGPAAPAGSTIINIDPPVIGDEDDSEDESDEDEERPLSRDELKAKTLRGLTKREGQQMSKQQKRKNRKDLKSMK</sequence>
<dbReference type="InterPro" id="IPR049258">
    <property type="entry name" value="ODAD1_CC"/>
</dbReference>
<dbReference type="Pfam" id="PF21773">
    <property type="entry name" value="ODAD1_CC"/>
    <property type="match status" value="1"/>
</dbReference>
<organism evidence="5">
    <name type="scientific">Cryptomonas curvata</name>
    <dbReference type="NCBI Taxonomy" id="233186"/>
    <lineage>
        <taxon>Eukaryota</taxon>
        <taxon>Cryptophyceae</taxon>
        <taxon>Cryptomonadales</taxon>
        <taxon>Cryptomonadaceae</taxon>
        <taxon>Cryptomonas</taxon>
    </lineage>
</organism>
<feature type="domain" description="ODAD1 central coiled coil region" evidence="4">
    <location>
        <begin position="132"/>
        <end position="421"/>
    </location>
</feature>
<feature type="region of interest" description="Disordered" evidence="3">
    <location>
        <begin position="247"/>
        <end position="270"/>
    </location>
</feature>
<dbReference type="InterPro" id="IPR051876">
    <property type="entry name" value="ODA-DC/CCD"/>
</dbReference>
<feature type="compositionally biased region" description="Acidic residues" evidence="3">
    <location>
        <begin position="488"/>
        <end position="502"/>
    </location>
</feature>
<dbReference type="AlphaFoldDB" id="A0A7S0QU63"/>
<evidence type="ECO:0000256" key="2">
    <source>
        <dbReference type="SAM" id="Coils"/>
    </source>
</evidence>
<reference evidence="5" key="1">
    <citation type="submission" date="2021-01" db="EMBL/GenBank/DDBJ databases">
        <authorList>
            <person name="Corre E."/>
            <person name="Pelletier E."/>
            <person name="Niang G."/>
            <person name="Scheremetjew M."/>
            <person name="Finn R."/>
            <person name="Kale V."/>
            <person name="Holt S."/>
            <person name="Cochrane G."/>
            <person name="Meng A."/>
            <person name="Brown T."/>
            <person name="Cohen L."/>
        </authorList>
    </citation>
    <scope>NUCLEOTIDE SEQUENCE</scope>
    <source>
        <strain evidence="5">CCAP979/52</strain>
    </source>
</reference>
<name>A0A7S0QU63_9CRYP</name>
<dbReference type="EMBL" id="HBEZ01057675">
    <property type="protein sequence ID" value="CAD8660144.1"/>
    <property type="molecule type" value="Transcribed_RNA"/>
</dbReference>
<feature type="compositionally biased region" description="Basic and acidic residues" evidence="3">
    <location>
        <begin position="247"/>
        <end position="263"/>
    </location>
</feature>
<dbReference type="Gene3D" id="1.20.5.170">
    <property type="match status" value="1"/>
</dbReference>
<protein>
    <recommendedName>
        <fullName evidence="4">ODAD1 central coiled coil region domain-containing protein</fullName>
    </recommendedName>
</protein>
<feature type="coiled-coil region" evidence="2">
    <location>
        <begin position="321"/>
        <end position="394"/>
    </location>
</feature>
<feature type="coiled-coil region" evidence="2">
    <location>
        <begin position="149"/>
        <end position="176"/>
    </location>
</feature>
<feature type="coiled-coil region" evidence="2">
    <location>
        <begin position="29"/>
        <end position="103"/>
    </location>
</feature>
<accession>A0A7S0QU63</accession>